<evidence type="ECO:0000259" key="8">
    <source>
        <dbReference type="Pfam" id="PF13359"/>
    </source>
</evidence>
<name>A0ABD0S5N5_LOXSC</name>
<dbReference type="Proteomes" id="UP001549921">
    <property type="component" value="Unassembled WGS sequence"/>
</dbReference>
<keyword evidence="4" id="KW-0540">Nuclease</keyword>
<dbReference type="InterPro" id="IPR045249">
    <property type="entry name" value="HARBI1-like"/>
</dbReference>
<dbReference type="PANTHER" id="PTHR22930">
    <property type="match status" value="1"/>
</dbReference>
<evidence type="ECO:0000256" key="3">
    <source>
        <dbReference type="ARBA" id="ARBA00006958"/>
    </source>
</evidence>
<dbReference type="EMBL" id="JBEDNZ010000060">
    <property type="protein sequence ID" value="KAL0803213.1"/>
    <property type="molecule type" value="Genomic_DNA"/>
</dbReference>
<organism evidence="9 10">
    <name type="scientific">Loxostege sticticalis</name>
    <name type="common">Beet webworm moth</name>
    <dbReference type="NCBI Taxonomy" id="481309"/>
    <lineage>
        <taxon>Eukaryota</taxon>
        <taxon>Metazoa</taxon>
        <taxon>Ecdysozoa</taxon>
        <taxon>Arthropoda</taxon>
        <taxon>Hexapoda</taxon>
        <taxon>Insecta</taxon>
        <taxon>Pterygota</taxon>
        <taxon>Neoptera</taxon>
        <taxon>Endopterygota</taxon>
        <taxon>Lepidoptera</taxon>
        <taxon>Glossata</taxon>
        <taxon>Ditrysia</taxon>
        <taxon>Pyraloidea</taxon>
        <taxon>Crambidae</taxon>
        <taxon>Pyraustinae</taxon>
        <taxon>Loxostege</taxon>
    </lineage>
</organism>
<dbReference type="GO" id="GO:0046872">
    <property type="term" value="F:metal ion binding"/>
    <property type="evidence" value="ECO:0007669"/>
    <property type="project" value="UniProtKB-KW"/>
</dbReference>
<evidence type="ECO:0000256" key="1">
    <source>
        <dbReference type="ARBA" id="ARBA00001968"/>
    </source>
</evidence>
<dbReference type="GO" id="GO:0004518">
    <property type="term" value="F:nuclease activity"/>
    <property type="evidence" value="ECO:0007669"/>
    <property type="project" value="UniProtKB-KW"/>
</dbReference>
<dbReference type="PANTHER" id="PTHR22930:SF85">
    <property type="entry name" value="GH03217P-RELATED"/>
    <property type="match status" value="1"/>
</dbReference>
<evidence type="ECO:0000256" key="5">
    <source>
        <dbReference type="ARBA" id="ARBA00022723"/>
    </source>
</evidence>
<protein>
    <recommendedName>
        <fullName evidence="8">DDE Tnp4 domain-containing protein</fullName>
    </recommendedName>
</protein>
<evidence type="ECO:0000313" key="10">
    <source>
        <dbReference type="Proteomes" id="UP001549921"/>
    </source>
</evidence>
<keyword evidence="7" id="KW-0539">Nucleus</keyword>
<proteinExistence type="inferred from homology"/>
<evidence type="ECO:0000313" key="9">
    <source>
        <dbReference type="EMBL" id="KAL0803213.1"/>
    </source>
</evidence>
<dbReference type="AlphaFoldDB" id="A0ABD0S5N5"/>
<keyword evidence="5" id="KW-0479">Metal-binding</keyword>
<dbReference type="GO" id="GO:0005634">
    <property type="term" value="C:nucleus"/>
    <property type="evidence" value="ECO:0007669"/>
    <property type="project" value="UniProtKB-SubCell"/>
</dbReference>
<gene>
    <name evidence="9" type="ORF">ABMA28_017322</name>
</gene>
<accession>A0ABD0S5N5</accession>
<dbReference type="InterPro" id="IPR027806">
    <property type="entry name" value="HARBI1_dom"/>
</dbReference>
<dbReference type="GO" id="GO:0016787">
    <property type="term" value="F:hydrolase activity"/>
    <property type="evidence" value="ECO:0007669"/>
    <property type="project" value="UniProtKB-KW"/>
</dbReference>
<reference evidence="9 10" key="1">
    <citation type="submission" date="2024-06" db="EMBL/GenBank/DDBJ databases">
        <title>A chromosome-level genome assembly of beet webworm, Loxostege sticticalis.</title>
        <authorList>
            <person name="Zhang Y."/>
        </authorList>
    </citation>
    <scope>NUCLEOTIDE SEQUENCE [LARGE SCALE GENOMIC DNA]</scope>
    <source>
        <strain evidence="9">AQ028</strain>
        <tissue evidence="9">Male pupae</tissue>
    </source>
</reference>
<keyword evidence="6" id="KW-0378">Hydrolase</keyword>
<evidence type="ECO:0000256" key="6">
    <source>
        <dbReference type="ARBA" id="ARBA00022801"/>
    </source>
</evidence>
<dbReference type="Pfam" id="PF13359">
    <property type="entry name" value="DDE_Tnp_4"/>
    <property type="match status" value="1"/>
</dbReference>
<comment type="subcellular location">
    <subcellularLocation>
        <location evidence="2">Nucleus</location>
    </subcellularLocation>
</comment>
<comment type="caution">
    <text evidence="9">The sequence shown here is derived from an EMBL/GenBank/DDBJ whole genome shotgun (WGS) entry which is preliminary data.</text>
</comment>
<sequence length="344" mass="39475">MEDQCISVMLIDSDNSDFEFENEDSSSDEEDDEMLILAYLNAPVKDKRKIPRITNYIDGTISKYTAHEFKISFQMPKKQLLIALWMMANTRLLQVKLYLFQSVCEKFDVGLATALRSVRRVSHALHSLAPQFIRWPRGEHAREVAREFERHSAFPGVVGAIDGTHIKINAPNKGCTILYQPQRNPLNPSASKDRSLEAVCTHDMLFTSVFAGYAGSVHDARVFRLHIIGDAAYGVHQHIMVPFKKQWDICHRDKTISIFRAFGLWKTRWRSILDCLPMVTVKKIPEYLLALAVLHNICILQRDLITIEEESLRVGQRGRLVVNGREEGMRKRQILCNNLVLRTV</sequence>
<evidence type="ECO:0000256" key="7">
    <source>
        <dbReference type="ARBA" id="ARBA00023242"/>
    </source>
</evidence>
<feature type="domain" description="DDE Tnp4" evidence="8">
    <location>
        <begin position="161"/>
        <end position="296"/>
    </location>
</feature>
<comment type="similarity">
    <text evidence="3">Belongs to the HARBI1 family.</text>
</comment>
<evidence type="ECO:0000256" key="2">
    <source>
        <dbReference type="ARBA" id="ARBA00004123"/>
    </source>
</evidence>
<evidence type="ECO:0000256" key="4">
    <source>
        <dbReference type="ARBA" id="ARBA00022722"/>
    </source>
</evidence>
<comment type="cofactor">
    <cofactor evidence="1">
        <name>a divalent metal cation</name>
        <dbReference type="ChEBI" id="CHEBI:60240"/>
    </cofactor>
</comment>